<dbReference type="GO" id="GO:0047580">
    <property type="term" value="F:4-hydroxyproline epimerase activity"/>
    <property type="evidence" value="ECO:0007669"/>
    <property type="project" value="TreeGrafter"/>
</dbReference>
<accession>A0A7G9GAV2</accession>
<feature type="active site" description="Proton acceptor" evidence="2">
    <location>
        <position position="90"/>
    </location>
</feature>
<protein>
    <submittedName>
        <fullName evidence="3">Proline racemase family protein</fullName>
    </submittedName>
</protein>
<comment type="similarity">
    <text evidence="1">Belongs to the proline racemase family.</text>
</comment>
<gene>
    <name evidence="3" type="ORF">H9Q79_13595</name>
</gene>
<dbReference type="PIRSF" id="PIRSF029792">
    <property type="entry name" value="Pro_racemase"/>
    <property type="match status" value="1"/>
</dbReference>
<dbReference type="KEGG" id="whj:H9Q79_13595"/>
<evidence type="ECO:0000256" key="1">
    <source>
        <dbReference type="ARBA" id="ARBA00007529"/>
    </source>
</evidence>
<dbReference type="PANTHER" id="PTHR33442:SF5">
    <property type="entry name" value="BIFUNCTIONAL TRANS-3-HYDROXY-L-PROLINE DEHYDRATASE_2-EPIMERASE"/>
    <property type="match status" value="1"/>
</dbReference>
<dbReference type="SFLD" id="SFLDS00028">
    <property type="entry name" value="Proline_Racemase"/>
    <property type="match status" value="1"/>
</dbReference>
<evidence type="ECO:0000313" key="4">
    <source>
        <dbReference type="Proteomes" id="UP000515860"/>
    </source>
</evidence>
<name>A0A7G9GAV2_9FIRM</name>
<dbReference type="Proteomes" id="UP000515860">
    <property type="component" value="Chromosome"/>
</dbReference>
<dbReference type="EMBL" id="CP060635">
    <property type="protein sequence ID" value="QNM07934.1"/>
    <property type="molecule type" value="Genomic_DNA"/>
</dbReference>
<dbReference type="Gene3D" id="3.10.310.10">
    <property type="entry name" value="Diaminopimelate Epimerase, Chain A, domain 1"/>
    <property type="match status" value="2"/>
</dbReference>
<evidence type="ECO:0000313" key="3">
    <source>
        <dbReference type="EMBL" id="QNM07934.1"/>
    </source>
</evidence>
<dbReference type="SUPFAM" id="SSF54506">
    <property type="entry name" value="Diaminopimelate epimerase-like"/>
    <property type="match status" value="1"/>
</dbReference>
<dbReference type="Pfam" id="PF05544">
    <property type="entry name" value="Pro_racemase"/>
    <property type="match status" value="1"/>
</dbReference>
<dbReference type="RefSeq" id="WP_118644344.1">
    <property type="nucleotide sequence ID" value="NZ_CP060635.1"/>
</dbReference>
<dbReference type="PANTHER" id="PTHR33442">
    <property type="entry name" value="TRANS-3-HYDROXY-L-PROLINE DEHYDRATASE"/>
    <property type="match status" value="1"/>
</dbReference>
<reference evidence="3 4" key="1">
    <citation type="submission" date="2020-08" db="EMBL/GenBank/DDBJ databases">
        <authorList>
            <person name="Liu C."/>
            <person name="Sun Q."/>
        </authorList>
    </citation>
    <scope>NUCLEOTIDE SEQUENCE [LARGE SCALE GENOMIC DNA]</scope>
    <source>
        <strain evidence="3 4">NSJ-29</strain>
    </source>
</reference>
<dbReference type="AlphaFoldDB" id="A0A7G9GAV2"/>
<evidence type="ECO:0000256" key="2">
    <source>
        <dbReference type="PIRSR" id="PIRSR029792-1"/>
    </source>
</evidence>
<keyword evidence="4" id="KW-1185">Reference proteome</keyword>
<dbReference type="InterPro" id="IPR008794">
    <property type="entry name" value="Pro_racemase_fam"/>
</dbReference>
<organism evidence="3 4">
    <name type="scientific">Wansuia hejianensis</name>
    <dbReference type="NCBI Taxonomy" id="2763667"/>
    <lineage>
        <taxon>Bacteria</taxon>
        <taxon>Bacillati</taxon>
        <taxon>Bacillota</taxon>
        <taxon>Clostridia</taxon>
        <taxon>Lachnospirales</taxon>
        <taxon>Lachnospiraceae</taxon>
        <taxon>Wansuia</taxon>
    </lineage>
</organism>
<sequence>MGFKRMFDCVEVHEGEPMRVITGGVPYIPGDTLQEQEKYLQAHDRQILGMLLNEPRGMPATVISLIVPPKDPQAAAATLFACGDAWTLHSGATVIATATALLETGMIPMQEPVTEFNLEIPAGLVPIRAECKNGKVTRCTFTSLPTFAAGLDQTVDVPSLGKVTIDVAWGGQGFFAVIDAVQFDGLVLDSEHAREIRRLSAAVTQAAKEQLHPVHPDYPDLGVGVSIMYQPPITPGTDIRTANVYGCTGVDLKRPETWETGGLDRGVCGTGSCALMAVLHAKGRLEVGQSLVNEGLMGIQFTETIIGETKVGNYPAILPQLTGECWVYGHTKWVMDETDPFQKGFRFGDIW</sequence>
<feature type="active site" description="Proton donor" evidence="2">
    <location>
        <position position="268"/>
    </location>
</feature>
<proteinExistence type="inferred from homology"/>